<dbReference type="InterPro" id="IPR050090">
    <property type="entry name" value="Tyrosine_recombinase_XerCD"/>
</dbReference>
<dbReference type="RefSeq" id="WP_116617194.1">
    <property type="nucleotide sequence ID" value="NZ_QENY01000021.1"/>
</dbReference>
<dbReference type="SUPFAM" id="SSF56349">
    <property type="entry name" value="DNA breaking-rejoining enzymes"/>
    <property type="match status" value="1"/>
</dbReference>
<comment type="similarity">
    <text evidence="1">Belongs to the 'phage' integrase family.</text>
</comment>
<gene>
    <name evidence="5" type="ORF">C7379_1218</name>
</gene>
<dbReference type="CDD" id="cd01185">
    <property type="entry name" value="INTN1_C_like"/>
    <property type="match status" value="1"/>
</dbReference>
<dbReference type="Pfam" id="PF00589">
    <property type="entry name" value="Phage_integrase"/>
    <property type="match status" value="1"/>
</dbReference>
<name>A0A2U0U020_9BACT</name>
<dbReference type="GO" id="GO:0003677">
    <property type="term" value="F:DNA binding"/>
    <property type="evidence" value="ECO:0007669"/>
    <property type="project" value="UniProtKB-KW"/>
</dbReference>
<comment type="caution">
    <text evidence="5">The sequence shown here is derived from an EMBL/GenBank/DDBJ whole genome shotgun (WGS) entry which is preliminary data.</text>
</comment>
<dbReference type="PANTHER" id="PTHR30349:SF64">
    <property type="entry name" value="PROPHAGE INTEGRASE INTD-RELATED"/>
    <property type="match status" value="1"/>
</dbReference>
<dbReference type="PANTHER" id="PTHR30349">
    <property type="entry name" value="PHAGE INTEGRASE-RELATED"/>
    <property type="match status" value="1"/>
</dbReference>
<dbReference type="PROSITE" id="PS51898">
    <property type="entry name" value="TYR_RECOMBINASE"/>
    <property type="match status" value="1"/>
</dbReference>
<dbReference type="InterPro" id="IPR010998">
    <property type="entry name" value="Integrase_recombinase_N"/>
</dbReference>
<feature type="domain" description="Tyr recombinase" evidence="4">
    <location>
        <begin position="202"/>
        <end position="368"/>
    </location>
</feature>
<dbReference type="OrthoDB" id="1493636at2"/>
<dbReference type="InterPro" id="IPR002104">
    <property type="entry name" value="Integrase_catalytic"/>
</dbReference>
<keyword evidence="2" id="KW-0238">DNA-binding</keyword>
<dbReference type="Gene3D" id="1.10.443.10">
    <property type="entry name" value="Intergrase catalytic core"/>
    <property type="match status" value="1"/>
</dbReference>
<dbReference type="EMBL" id="QENY01000021">
    <property type="protein sequence ID" value="PVX49231.1"/>
    <property type="molecule type" value="Genomic_DNA"/>
</dbReference>
<dbReference type="Proteomes" id="UP000245870">
    <property type="component" value="Unassembled WGS sequence"/>
</dbReference>
<dbReference type="GO" id="GO:0015074">
    <property type="term" value="P:DNA integration"/>
    <property type="evidence" value="ECO:0007669"/>
    <property type="project" value="InterPro"/>
</dbReference>
<dbReference type="InterPro" id="IPR013762">
    <property type="entry name" value="Integrase-like_cat_sf"/>
</dbReference>
<protein>
    <submittedName>
        <fullName evidence="5">Site-specific recombinase XerD</fullName>
    </submittedName>
</protein>
<dbReference type="GO" id="GO:0006310">
    <property type="term" value="P:DNA recombination"/>
    <property type="evidence" value="ECO:0007669"/>
    <property type="project" value="UniProtKB-KW"/>
</dbReference>
<dbReference type="Gene3D" id="1.10.150.130">
    <property type="match status" value="1"/>
</dbReference>
<reference evidence="5 6" key="1">
    <citation type="submission" date="2018-05" db="EMBL/GenBank/DDBJ databases">
        <title>Genomic Encyclopedia of Type Strains, Phase IV (KMG-IV): sequencing the most valuable type-strain genomes for metagenomic binning, comparative biology and taxonomic classification.</title>
        <authorList>
            <person name="Goeker M."/>
        </authorList>
    </citation>
    <scope>NUCLEOTIDE SEQUENCE [LARGE SCALE GENOMIC DNA]</scope>
    <source>
        <strain evidence="5 6">DSM 100333</strain>
    </source>
</reference>
<keyword evidence="3" id="KW-0233">DNA recombination</keyword>
<dbReference type="InterPro" id="IPR011010">
    <property type="entry name" value="DNA_brk_join_enz"/>
</dbReference>
<proteinExistence type="inferred from homology"/>
<sequence length="375" mass="43470">MAKQEVVVIFDRKKVADKRGKGKVEVRVYISRTERKYISLGDVAPDELETFISSPKVCAIKKRCEQILAAMNVLDDKLSVEKFDSYYYETEDNPFAKSKGSVNFLLYMEQSIKQENIREGTRKHKICTLEAIRRFGQIKTTKDLTRENLVAFDQWLRDGTRSDVAINNYHKNFRIYTKRLAIENVIDVDPYNLVKFKRGKCKEREPLSETELKKIRTIKLEGKLDKVRDLFVFAAYTGLAYCDVQSFSFDTMTELQGTLYYIDGSRLKTGSKFFTPILKPAMEVLKKYDFKLPRISNQKANDYLHLIQAAMKLNKNLTFHIARHSFATLALAHDVPIENVARMLGHQNIRTTQIYAKVLKSTIERHAVNLQKAIR</sequence>
<evidence type="ECO:0000259" key="4">
    <source>
        <dbReference type="PROSITE" id="PS51898"/>
    </source>
</evidence>
<organism evidence="5 6">
    <name type="scientific">Hallella colorans</name>
    <dbReference type="NCBI Taxonomy" id="1703337"/>
    <lineage>
        <taxon>Bacteria</taxon>
        <taxon>Pseudomonadati</taxon>
        <taxon>Bacteroidota</taxon>
        <taxon>Bacteroidia</taxon>
        <taxon>Bacteroidales</taxon>
        <taxon>Prevotellaceae</taxon>
        <taxon>Hallella</taxon>
    </lineage>
</organism>
<dbReference type="AlphaFoldDB" id="A0A2U0U020"/>
<evidence type="ECO:0000256" key="3">
    <source>
        <dbReference type="ARBA" id="ARBA00023172"/>
    </source>
</evidence>
<evidence type="ECO:0000313" key="6">
    <source>
        <dbReference type="Proteomes" id="UP000245870"/>
    </source>
</evidence>
<evidence type="ECO:0000256" key="1">
    <source>
        <dbReference type="ARBA" id="ARBA00008857"/>
    </source>
</evidence>
<keyword evidence="6" id="KW-1185">Reference proteome</keyword>
<evidence type="ECO:0000256" key="2">
    <source>
        <dbReference type="ARBA" id="ARBA00023125"/>
    </source>
</evidence>
<accession>A0A2U0U020</accession>
<evidence type="ECO:0000313" key="5">
    <source>
        <dbReference type="EMBL" id="PVX49231.1"/>
    </source>
</evidence>